<keyword evidence="3" id="KW-1185">Reference proteome</keyword>
<evidence type="ECO:0000313" key="3">
    <source>
        <dbReference type="Proteomes" id="UP000606274"/>
    </source>
</evidence>
<feature type="compositionally biased region" description="Basic and acidic residues" evidence="1">
    <location>
        <begin position="42"/>
        <end position="61"/>
    </location>
</feature>
<dbReference type="EMBL" id="JABFDY010000016">
    <property type="protein sequence ID" value="KAF7696163.1"/>
    <property type="molecule type" value="Genomic_DNA"/>
</dbReference>
<feature type="region of interest" description="Disordered" evidence="1">
    <location>
        <begin position="40"/>
        <end position="61"/>
    </location>
</feature>
<comment type="caution">
    <text evidence="2">The sequence shown here is derived from an EMBL/GenBank/DDBJ whole genome shotgun (WGS) entry which is preliminary data.</text>
</comment>
<sequence>MREAARKVPGVTSGNRMEDKETWWWNEQVQETIRRKRLAKQNWDRQSDEKRKQEYKEMRQQVKREKAYEELYEKLDTKEGEKYLYRLARKRDQDGNVLTSEETMLRRWRFLECAGNDF</sequence>
<accession>A0A8T0AST1</accession>
<reference evidence="2" key="1">
    <citation type="submission" date="2020-08" db="EMBL/GenBank/DDBJ databases">
        <title>Chromosome-level assembly of Southern catfish (Silurus meridionalis) provides insights into visual adaptation to the nocturnal and benthic lifestyles.</title>
        <authorList>
            <person name="Zhang Y."/>
            <person name="Wang D."/>
            <person name="Peng Z."/>
        </authorList>
    </citation>
    <scope>NUCLEOTIDE SEQUENCE</scope>
    <source>
        <strain evidence="2">SWU-2019-XX</strain>
        <tissue evidence="2">Muscle</tissue>
    </source>
</reference>
<evidence type="ECO:0000256" key="1">
    <source>
        <dbReference type="SAM" id="MobiDB-lite"/>
    </source>
</evidence>
<organism evidence="2 3">
    <name type="scientific">Silurus meridionalis</name>
    <name type="common">Southern catfish</name>
    <name type="synonym">Silurus soldatovi meridionalis</name>
    <dbReference type="NCBI Taxonomy" id="175797"/>
    <lineage>
        <taxon>Eukaryota</taxon>
        <taxon>Metazoa</taxon>
        <taxon>Chordata</taxon>
        <taxon>Craniata</taxon>
        <taxon>Vertebrata</taxon>
        <taxon>Euteleostomi</taxon>
        <taxon>Actinopterygii</taxon>
        <taxon>Neopterygii</taxon>
        <taxon>Teleostei</taxon>
        <taxon>Ostariophysi</taxon>
        <taxon>Siluriformes</taxon>
        <taxon>Siluridae</taxon>
        <taxon>Silurus</taxon>
    </lineage>
</organism>
<dbReference type="AlphaFoldDB" id="A0A8T0AST1"/>
<proteinExistence type="predicted"/>
<evidence type="ECO:0000313" key="2">
    <source>
        <dbReference type="EMBL" id="KAF7696163.1"/>
    </source>
</evidence>
<name>A0A8T0AST1_SILME</name>
<dbReference type="Proteomes" id="UP000606274">
    <property type="component" value="Unassembled WGS sequence"/>
</dbReference>
<protein>
    <submittedName>
        <fullName evidence="2">Uncharacterized protein</fullName>
    </submittedName>
</protein>
<gene>
    <name evidence="2" type="ORF">HF521_006257</name>
</gene>